<dbReference type="Pfam" id="PF00682">
    <property type="entry name" value="HMGL-like"/>
    <property type="match status" value="1"/>
</dbReference>
<organism evidence="11 12">
    <name type="scientific">Desulfomonile tiedjei (strain ATCC 49306 / DSM 6799 / DCB-1)</name>
    <dbReference type="NCBI Taxonomy" id="706587"/>
    <lineage>
        <taxon>Bacteria</taxon>
        <taxon>Pseudomonadati</taxon>
        <taxon>Thermodesulfobacteriota</taxon>
        <taxon>Desulfomonilia</taxon>
        <taxon>Desulfomonilales</taxon>
        <taxon>Desulfomonilaceae</taxon>
        <taxon>Desulfomonile</taxon>
    </lineage>
</organism>
<dbReference type="HOGENOM" id="CLU_022158_7_0_7"/>
<evidence type="ECO:0000313" key="11">
    <source>
        <dbReference type="EMBL" id="AFM25664.1"/>
    </source>
</evidence>
<evidence type="ECO:0000256" key="8">
    <source>
        <dbReference type="NCBIfam" id="TIGR00977"/>
    </source>
</evidence>
<evidence type="ECO:0000256" key="5">
    <source>
        <dbReference type="ARBA" id="ARBA00022679"/>
    </source>
</evidence>
<keyword evidence="4" id="KW-0412">Isoleucine biosynthesis</keyword>
<gene>
    <name evidence="11" type="ordered locus">Desti_2998</name>
</gene>
<evidence type="ECO:0000259" key="10">
    <source>
        <dbReference type="PROSITE" id="PS50991"/>
    </source>
</evidence>
<keyword evidence="6" id="KW-0100">Branched-chain amino acid biosynthesis</keyword>
<dbReference type="CDD" id="cd07941">
    <property type="entry name" value="DRE_TIM_LeuA3"/>
    <property type="match status" value="1"/>
</dbReference>
<dbReference type="SUPFAM" id="SSF51569">
    <property type="entry name" value="Aldolase"/>
    <property type="match status" value="1"/>
</dbReference>
<dbReference type="GO" id="GO:0009098">
    <property type="term" value="P:L-leucine biosynthetic process"/>
    <property type="evidence" value="ECO:0007669"/>
    <property type="project" value="InterPro"/>
</dbReference>
<evidence type="ECO:0000256" key="2">
    <source>
        <dbReference type="ARBA" id="ARBA00006154"/>
    </source>
</evidence>
<dbReference type="InterPro" id="IPR054691">
    <property type="entry name" value="LeuA/HCS_post-cat"/>
</dbReference>
<name>I4C7X3_DESTA</name>
<evidence type="ECO:0000256" key="1">
    <source>
        <dbReference type="ARBA" id="ARBA00004743"/>
    </source>
</evidence>
<keyword evidence="5 9" id="KW-0808">Transferase</keyword>
<dbReference type="Gene3D" id="3.20.20.70">
    <property type="entry name" value="Aldolase class I"/>
    <property type="match status" value="1"/>
</dbReference>
<accession>I4C7X3</accession>
<reference evidence="12" key="1">
    <citation type="submission" date="2012-06" db="EMBL/GenBank/DDBJ databases">
        <title>Complete sequence of chromosome of Desulfomonile tiedjei DSM 6799.</title>
        <authorList>
            <person name="Lucas S."/>
            <person name="Copeland A."/>
            <person name="Lapidus A."/>
            <person name="Glavina del Rio T."/>
            <person name="Dalin E."/>
            <person name="Tice H."/>
            <person name="Bruce D."/>
            <person name="Goodwin L."/>
            <person name="Pitluck S."/>
            <person name="Peters L."/>
            <person name="Ovchinnikova G."/>
            <person name="Zeytun A."/>
            <person name="Lu M."/>
            <person name="Kyrpides N."/>
            <person name="Mavromatis K."/>
            <person name="Ivanova N."/>
            <person name="Brettin T."/>
            <person name="Detter J.C."/>
            <person name="Han C."/>
            <person name="Larimer F."/>
            <person name="Land M."/>
            <person name="Hauser L."/>
            <person name="Markowitz V."/>
            <person name="Cheng J.-F."/>
            <person name="Hugenholtz P."/>
            <person name="Woyke T."/>
            <person name="Wu D."/>
            <person name="Spring S."/>
            <person name="Schroeder M."/>
            <person name="Brambilla E."/>
            <person name="Klenk H.-P."/>
            <person name="Eisen J.A."/>
        </authorList>
    </citation>
    <scope>NUCLEOTIDE SEQUENCE [LARGE SCALE GENOMIC DNA]</scope>
    <source>
        <strain evidence="12">ATCC 49306 / DSM 6799 / DCB-1</strain>
    </source>
</reference>
<dbReference type="Pfam" id="PF08502">
    <property type="entry name" value="LeuA_dimer"/>
    <property type="match status" value="1"/>
</dbReference>
<dbReference type="SUPFAM" id="SSF110921">
    <property type="entry name" value="2-isopropylmalate synthase LeuA, allosteric (dimerisation) domain"/>
    <property type="match status" value="1"/>
</dbReference>
<comment type="catalytic activity">
    <reaction evidence="7">
        <text>pyruvate + acetyl-CoA + H2O = (3R)-citramalate + CoA + H(+)</text>
        <dbReference type="Rhea" id="RHEA:19045"/>
        <dbReference type="ChEBI" id="CHEBI:15361"/>
        <dbReference type="ChEBI" id="CHEBI:15377"/>
        <dbReference type="ChEBI" id="CHEBI:15378"/>
        <dbReference type="ChEBI" id="CHEBI:30934"/>
        <dbReference type="ChEBI" id="CHEBI:57287"/>
        <dbReference type="ChEBI" id="CHEBI:57288"/>
        <dbReference type="EC" id="2.3.3.21"/>
    </reaction>
</comment>
<evidence type="ECO:0000256" key="7">
    <source>
        <dbReference type="ARBA" id="ARBA00048263"/>
    </source>
</evidence>
<dbReference type="InterPro" id="IPR005675">
    <property type="entry name" value="Citramal_synthase"/>
</dbReference>
<dbReference type="Gene3D" id="1.10.238.260">
    <property type="match status" value="1"/>
</dbReference>
<dbReference type="InterPro" id="IPR002034">
    <property type="entry name" value="AIPM/Hcit_synth_CS"/>
</dbReference>
<evidence type="ECO:0000256" key="6">
    <source>
        <dbReference type="ARBA" id="ARBA00023304"/>
    </source>
</evidence>
<dbReference type="UniPathway" id="UPA00047">
    <property type="reaction ID" value="UER00066"/>
</dbReference>
<dbReference type="InterPro" id="IPR013785">
    <property type="entry name" value="Aldolase_TIM"/>
</dbReference>
<dbReference type="EC" id="2.3.3.21" evidence="8"/>
<comment type="similarity">
    <text evidence="2 9">Belongs to the alpha-IPM synthase/homocitrate synthase family.</text>
</comment>
<protein>
    <recommendedName>
        <fullName evidence="8">Citramalate synthase</fullName>
        <ecNumber evidence="8">2.3.3.21</ecNumber>
    </recommendedName>
</protein>
<dbReference type="InterPro" id="IPR036230">
    <property type="entry name" value="LeuA_allosteric_dom_sf"/>
</dbReference>
<dbReference type="AlphaFoldDB" id="I4C7X3"/>
<dbReference type="PROSITE" id="PS00815">
    <property type="entry name" value="AIPM_HOMOCIT_SYNTH_1"/>
    <property type="match status" value="1"/>
</dbReference>
<evidence type="ECO:0000256" key="3">
    <source>
        <dbReference type="ARBA" id="ARBA00022605"/>
    </source>
</evidence>
<feature type="domain" description="Pyruvate carboxyltransferase" evidence="10">
    <location>
        <begin position="4"/>
        <end position="268"/>
    </location>
</feature>
<dbReference type="RefSeq" id="WP_014810801.1">
    <property type="nucleotide sequence ID" value="NC_018025.1"/>
</dbReference>
<dbReference type="PANTHER" id="PTHR43538">
    <property type="entry name" value="ALPHA-IPM SYNTHASE/HOMOCITRATE SYNTHASE"/>
    <property type="match status" value="1"/>
</dbReference>
<proteinExistence type="inferred from homology"/>
<dbReference type="PATRIC" id="fig|706587.4.peg.3404"/>
<dbReference type="GO" id="GO:0043714">
    <property type="term" value="F:(R)-citramalate synthase activity"/>
    <property type="evidence" value="ECO:0007669"/>
    <property type="project" value="UniProtKB-UniRule"/>
</dbReference>
<dbReference type="OrthoDB" id="9803573at2"/>
<dbReference type="EMBL" id="CP003360">
    <property type="protein sequence ID" value="AFM25664.1"/>
    <property type="molecule type" value="Genomic_DNA"/>
</dbReference>
<dbReference type="GO" id="GO:0003852">
    <property type="term" value="F:2-isopropylmalate synthase activity"/>
    <property type="evidence" value="ECO:0007669"/>
    <property type="project" value="InterPro"/>
</dbReference>
<dbReference type="SMART" id="SM00917">
    <property type="entry name" value="LeuA_dimer"/>
    <property type="match status" value="1"/>
</dbReference>
<dbReference type="InterPro" id="IPR013709">
    <property type="entry name" value="2-isopropylmalate_synth_dimer"/>
</dbReference>
<keyword evidence="12" id="KW-1185">Reference proteome</keyword>
<evidence type="ECO:0000313" key="12">
    <source>
        <dbReference type="Proteomes" id="UP000006055"/>
    </source>
</evidence>
<dbReference type="eggNOG" id="COG0119">
    <property type="taxonomic scope" value="Bacteria"/>
</dbReference>
<sequence>MTRIELYDTTLRDGAQTWGITFSLDDKIRIAQKLDEMGIDLIEGGYPGSNPKDRKFFKAAKDIPFKHSRIVAFGSTCRSDLTPEKDSQVASLIETGTEYVTIVGKSWDLHVREILAIPLEKNLSMIEDTIAFLLPHFSRVIFDAEHFFDGFKRNKEYAIQTLRAAEEKGATVLVLCDTNGGCLPSEISSIITETKKHVSAAIGIHSHNDSETAVANTLAAVQAGAVHVQGTINGIGERCGNANLISIIPALAVKMQLLDFPPEKLRLLKHVSEFVDEMANRTPLKSQPYVGASAFAHKGGLHTSAVMKSTIAYEHIDPTLVGNNRIFPMSEQAGRAALVQKAAQYGIPLKPEDPRVNEILKTIKDLEARGAHYEVADGSFELLMKRMLGLHKKFFTLHGFHVSNMKRQGDTKTYSDAVVRIVVGDKMEFSAAEGNGPVNALDLAFRKALQLFYPCVTEVMLTDFKVRVLEGTSGTGATVRVLIESTDGDQVWWTAGFSQNVIQASWDALVDSIDYKLQKDLANRGS</sequence>
<dbReference type="KEGG" id="dti:Desti_2998"/>
<dbReference type="Proteomes" id="UP000006055">
    <property type="component" value="Chromosome"/>
</dbReference>
<dbReference type="Pfam" id="PF22617">
    <property type="entry name" value="HCS_D2"/>
    <property type="match status" value="1"/>
</dbReference>
<dbReference type="PANTHER" id="PTHR43538:SF1">
    <property type="entry name" value="(R)-CITRAMALATE SYNTHASE"/>
    <property type="match status" value="1"/>
</dbReference>
<dbReference type="InterPro" id="IPR000891">
    <property type="entry name" value="PYR_CT"/>
</dbReference>
<keyword evidence="3" id="KW-0028">Amino-acid biosynthesis</keyword>
<dbReference type="Gene3D" id="3.30.160.270">
    <property type="match status" value="1"/>
</dbReference>
<evidence type="ECO:0000256" key="9">
    <source>
        <dbReference type="RuleBase" id="RU003523"/>
    </source>
</evidence>
<dbReference type="STRING" id="706587.Desti_2998"/>
<evidence type="ECO:0000256" key="4">
    <source>
        <dbReference type="ARBA" id="ARBA00022624"/>
    </source>
</evidence>
<dbReference type="NCBIfam" id="TIGR00977">
    <property type="entry name" value="citramal_synth"/>
    <property type="match status" value="1"/>
</dbReference>
<dbReference type="PROSITE" id="PS50991">
    <property type="entry name" value="PYR_CT"/>
    <property type="match status" value="1"/>
</dbReference>
<dbReference type="GO" id="GO:0009097">
    <property type="term" value="P:isoleucine biosynthetic process"/>
    <property type="evidence" value="ECO:0007669"/>
    <property type="project" value="UniProtKB-UniRule"/>
</dbReference>
<comment type="pathway">
    <text evidence="1">Amino-acid biosynthesis; L-isoleucine biosynthesis; 2-oxobutanoate from pyruvate: step 1/3.</text>
</comment>